<dbReference type="Proteomes" id="UP000180043">
    <property type="component" value="Unassembled WGS sequence"/>
</dbReference>
<comment type="caution">
    <text evidence="1">The sequence shown here is derived from an EMBL/GenBank/DDBJ whole genome shotgun (WGS) entry which is preliminary data.</text>
</comment>
<reference evidence="1 2" key="1">
    <citation type="submission" date="2016-10" db="EMBL/GenBank/DDBJ databases">
        <title>Evaluation of Human, Veterinary and Environmental Mycobacterium chelonae Isolates by Core Genome Phylogenomic Analysis, Targeted Gene Comparison, and Anti-microbial Susceptibility Patterns: A Tale of Mistaken Identities.</title>
        <authorList>
            <person name="Fogelson S.B."/>
            <person name="Camus A.C."/>
            <person name="Lorenz W."/>
            <person name="Vasireddy R."/>
            <person name="Vasireddy S."/>
            <person name="Smith T."/>
            <person name="Brown-Elliott B.A."/>
            <person name="Wallace R.J.Jr."/>
            <person name="Hasan N.A."/>
            <person name="Reischl U."/>
            <person name="Sanchez S."/>
        </authorList>
    </citation>
    <scope>NUCLEOTIDE SEQUENCE [LARGE SCALE GENOMIC DNA]</scope>
    <source>
        <strain evidence="1 2">15515</strain>
    </source>
</reference>
<evidence type="ECO:0000313" key="2">
    <source>
        <dbReference type="Proteomes" id="UP000180043"/>
    </source>
</evidence>
<dbReference type="EMBL" id="MLIQ01000011">
    <property type="protein sequence ID" value="OHU60351.1"/>
    <property type="molecule type" value="Genomic_DNA"/>
</dbReference>
<name>A0A1S1LQ54_MYCCH</name>
<sequence length="75" mass="9178">MNDMELVELERAHWTPPPWKAQVLADDEEFRRLARLHLLRQHRCLDDDEINQMLYLQELGFILKDNFDRWLNSND</sequence>
<evidence type="ECO:0000313" key="1">
    <source>
        <dbReference type="EMBL" id="OHU60351.1"/>
    </source>
</evidence>
<gene>
    <name evidence="1" type="ORF">BKG82_07845</name>
</gene>
<protein>
    <submittedName>
        <fullName evidence="1">Uncharacterized protein</fullName>
    </submittedName>
</protein>
<accession>A0A1S1LQ54</accession>
<dbReference type="AlphaFoldDB" id="A0A1S1LQ54"/>
<organism evidence="1 2">
    <name type="scientific">Mycobacteroides chelonae</name>
    <name type="common">Mycobacterium chelonae</name>
    <dbReference type="NCBI Taxonomy" id="1774"/>
    <lineage>
        <taxon>Bacteria</taxon>
        <taxon>Bacillati</taxon>
        <taxon>Actinomycetota</taxon>
        <taxon>Actinomycetes</taxon>
        <taxon>Mycobacteriales</taxon>
        <taxon>Mycobacteriaceae</taxon>
        <taxon>Mycobacteroides</taxon>
    </lineage>
</organism>
<proteinExistence type="predicted"/>